<name>A0A1N7KLN4_9BACT</name>
<sequence length="184" mass="22001">MFVKPKEKRLIFISSFYFHHYYKIDLTDLKRLHLKAGIYCTRVHLWLKICFFRFMFKLLPFFCSIVMILSFVGVMHDQNNEVIMTTFKTGSSREIARYLEQGVELNINGNQGEFSKNQAELVLRDFFKKYPPENFEIVHESNSGEQIKNYIGTYTSMGDPYRILIKGRLIRDEMRIYSIEIMKY</sequence>
<dbReference type="InterPro" id="IPR031977">
    <property type="entry name" value="DUF4783"/>
</dbReference>
<proteinExistence type="predicted"/>
<dbReference type="Pfam" id="PF16022">
    <property type="entry name" value="DUF4783"/>
    <property type="match status" value="1"/>
</dbReference>
<gene>
    <name evidence="2" type="ORF">SAMN05421761_102180</name>
</gene>
<keyword evidence="1" id="KW-0812">Transmembrane</keyword>
<keyword evidence="1" id="KW-1133">Transmembrane helix</keyword>
<reference evidence="3" key="1">
    <citation type="submission" date="2017-01" db="EMBL/GenBank/DDBJ databases">
        <authorList>
            <person name="Varghese N."/>
            <person name="Submissions S."/>
        </authorList>
    </citation>
    <scope>NUCLEOTIDE SEQUENCE [LARGE SCALE GENOMIC DNA]</scope>
    <source>
        <strain evidence="3">DSM 46698</strain>
    </source>
</reference>
<dbReference type="Gene3D" id="3.10.450.50">
    <property type="match status" value="1"/>
</dbReference>
<organism evidence="2 3">
    <name type="scientific">Belliella pelovolcani</name>
    <dbReference type="NCBI Taxonomy" id="529505"/>
    <lineage>
        <taxon>Bacteria</taxon>
        <taxon>Pseudomonadati</taxon>
        <taxon>Bacteroidota</taxon>
        <taxon>Cytophagia</taxon>
        <taxon>Cytophagales</taxon>
        <taxon>Cyclobacteriaceae</taxon>
        <taxon>Belliella</taxon>
    </lineage>
</organism>
<dbReference type="STRING" id="529505.SAMN05421761_102180"/>
<accession>A0A1N7KLN4</accession>
<evidence type="ECO:0000313" key="2">
    <source>
        <dbReference type="EMBL" id="SIS62478.1"/>
    </source>
</evidence>
<evidence type="ECO:0000313" key="3">
    <source>
        <dbReference type="Proteomes" id="UP000186026"/>
    </source>
</evidence>
<dbReference type="Proteomes" id="UP000186026">
    <property type="component" value="Unassembled WGS sequence"/>
</dbReference>
<dbReference type="EMBL" id="FTOP01000002">
    <property type="protein sequence ID" value="SIS62478.1"/>
    <property type="molecule type" value="Genomic_DNA"/>
</dbReference>
<keyword evidence="1" id="KW-0472">Membrane</keyword>
<protein>
    <recommendedName>
        <fullName evidence="4">DUF4783 domain-containing protein</fullName>
    </recommendedName>
</protein>
<feature type="transmembrane region" description="Helical" evidence="1">
    <location>
        <begin position="54"/>
        <end position="75"/>
    </location>
</feature>
<evidence type="ECO:0000256" key="1">
    <source>
        <dbReference type="SAM" id="Phobius"/>
    </source>
</evidence>
<evidence type="ECO:0008006" key="4">
    <source>
        <dbReference type="Google" id="ProtNLM"/>
    </source>
</evidence>
<dbReference type="AlphaFoldDB" id="A0A1N7KLN4"/>
<keyword evidence="3" id="KW-1185">Reference proteome</keyword>